<dbReference type="EMBL" id="ML978217">
    <property type="protein sequence ID" value="KAF2028122.1"/>
    <property type="molecule type" value="Genomic_DNA"/>
</dbReference>
<gene>
    <name evidence="1" type="ORF">EK21DRAFT_70523</name>
</gene>
<dbReference type="AlphaFoldDB" id="A0A9P4H5V5"/>
<proteinExistence type="predicted"/>
<accession>A0A9P4H5V5</accession>
<evidence type="ECO:0000313" key="1">
    <source>
        <dbReference type="EMBL" id="KAF2028122.1"/>
    </source>
</evidence>
<protein>
    <submittedName>
        <fullName evidence="1">Uncharacterized protein</fullName>
    </submittedName>
</protein>
<dbReference type="Proteomes" id="UP000799777">
    <property type="component" value="Unassembled WGS sequence"/>
</dbReference>
<keyword evidence="2" id="KW-1185">Reference proteome</keyword>
<name>A0A9P4H5V5_9PLEO</name>
<reference evidence="1" key="1">
    <citation type="journal article" date="2020" name="Stud. Mycol.">
        <title>101 Dothideomycetes genomes: a test case for predicting lifestyles and emergence of pathogens.</title>
        <authorList>
            <person name="Haridas S."/>
            <person name="Albert R."/>
            <person name="Binder M."/>
            <person name="Bloem J."/>
            <person name="Labutti K."/>
            <person name="Salamov A."/>
            <person name="Andreopoulos B."/>
            <person name="Baker S."/>
            <person name="Barry K."/>
            <person name="Bills G."/>
            <person name="Bluhm B."/>
            <person name="Cannon C."/>
            <person name="Castanera R."/>
            <person name="Culley D."/>
            <person name="Daum C."/>
            <person name="Ezra D."/>
            <person name="Gonzalez J."/>
            <person name="Henrissat B."/>
            <person name="Kuo A."/>
            <person name="Liang C."/>
            <person name="Lipzen A."/>
            <person name="Lutzoni F."/>
            <person name="Magnuson J."/>
            <person name="Mondo S."/>
            <person name="Nolan M."/>
            <person name="Ohm R."/>
            <person name="Pangilinan J."/>
            <person name="Park H.-J."/>
            <person name="Ramirez L."/>
            <person name="Alfaro M."/>
            <person name="Sun H."/>
            <person name="Tritt A."/>
            <person name="Yoshinaga Y."/>
            <person name="Zwiers L.-H."/>
            <person name="Turgeon B."/>
            <person name="Goodwin S."/>
            <person name="Spatafora J."/>
            <person name="Crous P."/>
            <person name="Grigoriev I."/>
        </authorList>
    </citation>
    <scope>NUCLEOTIDE SEQUENCE</scope>
    <source>
        <strain evidence="1">CBS 110217</strain>
    </source>
</reference>
<sequence length="243" mass="27147">MDENAVRNLMSTVDLINTNLDLRPESWREQVQAIRNTTASLELLDRTPDETRKRWQLPLIGTFQRVAFADADNAVLQDLADWCLRQALTLLHLYPEDADILALIGRNWLQRAQKSLANIYRTERGSSGSSAGSTSALWHDIAGKEDMTARAFAETEQRLHTGDYVEARGILLPAVEYLKRAVDTAHSQGTVTGAMLSTAAEAHMSLGNVTSSRVHEPYFQQAMAYLREAAELADYVLPAYLEQ</sequence>
<dbReference type="OrthoDB" id="5366687at2759"/>
<comment type="caution">
    <text evidence="1">The sequence shown here is derived from an EMBL/GenBank/DDBJ whole genome shotgun (WGS) entry which is preliminary data.</text>
</comment>
<evidence type="ECO:0000313" key="2">
    <source>
        <dbReference type="Proteomes" id="UP000799777"/>
    </source>
</evidence>
<organism evidence="1 2">
    <name type="scientific">Setomelanomma holmii</name>
    <dbReference type="NCBI Taxonomy" id="210430"/>
    <lineage>
        <taxon>Eukaryota</taxon>
        <taxon>Fungi</taxon>
        <taxon>Dikarya</taxon>
        <taxon>Ascomycota</taxon>
        <taxon>Pezizomycotina</taxon>
        <taxon>Dothideomycetes</taxon>
        <taxon>Pleosporomycetidae</taxon>
        <taxon>Pleosporales</taxon>
        <taxon>Pleosporineae</taxon>
        <taxon>Phaeosphaeriaceae</taxon>
        <taxon>Setomelanomma</taxon>
    </lineage>
</organism>